<keyword evidence="5 8" id="KW-0812">Transmembrane</keyword>
<accession>A0A125QRQ2</accession>
<sequence length="381" mass="42963">MEKAKISGYQLFVLIFLFEMGSALLVPLAGEAKQGAWLVILIATIGGILLFFVYYALFRYYPDQILTEFVRSILGNFFGRIVAFLYILYFMYLAARVLRDFGETLLTFAYPHVPLFFANAAFILVVIYTVRKGVEVLARTGELFFVLENLLYITFFILIIVSGMIHMNNLKPVLEISVVEMGKMAFSKTIFFPFGELIVFLMIFPYLNEPQRLKKIGVAGLAASGIFLSFTMALNIAVLGVDLTLRSQYPLLTLIQSIEVAGFLERLDVYFLLKLMIGGFIKITVFTYVAVLGTANVFNVKQSSRLAYPVGIVILLVSIVIASSYTEHIHEGLEAVPIYIHLPFQVIIPLLLLIIAFFKNRRKTNKHQQHTAELEGGVDNK</sequence>
<keyword evidence="4" id="KW-0309">Germination</keyword>
<comment type="subcellular location">
    <subcellularLocation>
        <location evidence="1">Membrane</location>
        <topology evidence="1">Multi-pass membrane protein</topology>
    </subcellularLocation>
</comment>
<reference evidence="9 10" key="1">
    <citation type="submission" date="2015-11" db="EMBL/GenBank/DDBJ databases">
        <title>Genome Sequence of Bacillus simplex strain VanAntwerpen2.</title>
        <authorList>
            <person name="Couger M.B."/>
        </authorList>
    </citation>
    <scope>NUCLEOTIDE SEQUENCE [LARGE SCALE GENOMIC DNA]</scope>
    <source>
        <strain evidence="9 10">VanAntwerpen02</strain>
    </source>
</reference>
<comment type="caution">
    <text evidence="9">The sequence shown here is derived from an EMBL/GenBank/DDBJ whole genome shotgun (WGS) entry which is preliminary data.</text>
</comment>
<feature type="transmembrane region" description="Helical" evidence="8">
    <location>
        <begin position="271"/>
        <end position="294"/>
    </location>
</feature>
<dbReference type="PANTHER" id="PTHR34975:SF2">
    <property type="entry name" value="SPORE GERMINATION PROTEIN A2"/>
    <property type="match status" value="1"/>
</dbReference>
<comment type="similarity">
    <text evidence="2">Belongs to the amino acid-polyamine-organocation (APC) superfamily. Spore germination protein (SGP) (TC 2.A.3.9) family.</text>
</comment>
<keyword evidence="7 8" id="KW-0472">Membrane</keyword>
<keyword evidence="10" id="KW-1185">Reference proteome</keyword>
<dbReference type="NCBIfam" id="TIGR00912">
    <property type="entry name" value="2A0309"/>
    <property type="match status" value="1"/>
</dbReference>
<feature type="transmembrane region" description="Helical" evidence="8">
    <location>
        <begin position="306"/>
        <end position="326"/>
    </location>
</feature>
<dbReference type="AlphaFoldDB" id="A0A125QRQ2"/>
<feature type="transmembrane region" description="Helical" evidence="8">
    <location>
        <begin position="338"/>
        <end position="358"/>
    </location>
</feature>
<feature type="transmembrane region" description="Helical" evidence="8">
    <location>
        <begin position="216"/>
        <end position="241"/>
    </location>
</feature>
<feature type="transmembrane region" description="Helical" evidence="8">
    <location>
        <begin position="143"/>
        <end position="165"/>
    </location>
</feature>
<dbReference type="Proteomes" id="UP000064189">
    <property type="component" value="Unassembled WGS sequence"/>
</dbReference>
<dbReference type="Pfam" id="PF03845">
    <property type="entry name" value="Spore_permease"/>
    <property type="match status" value="1"/>
</dbReference>
<name>A0A125QRQ2_9BACI</name>
<gene>
    <name evidence="9" type="ORF">AS888_22695</name>
</gene>
<evidence type="ECO:0000256" key="6">
    <source>
        <dbReference type="ARBA" id="ARBA00022989"/>
    </source>
</evidence>
<evidence type="ECO:0000256" key="1">
    <source>
        <dbReference type="ARBA" id="ARBA00004141"/>
    </source>
</evidence>
<dbReference type="InterPro" id="IPR004761">
    <property type="entry name" value="Spore_GerAB"/>
</dbReference>
<dbReference type="PANTHER" id="PTHR34975">
    <property type="entry name" value="SPORE GERMINATION PROTEIN A2"/>
    <property type="match status" value="1"/>
</dbReference>
<keyword evidence="3" id="KW-0813">Transport</keyword>
<feature type="transmembrane region" description="Helical" evidence="8">
    <location>
        <begin position="185"/>
        <end position="204"/>
    </location>
</feature>
<evidence type="ECO:0000313" key="9">
    <source>
        <dbReference type="EMBL" id="KWW17405.1"/>
    </source>
</evidence>
<proteinExistence type="inferred from homology"/>
<evidence type="ECO:0000256" key="2">
    <source>
        <dbReference type="ARBA" id="ARBA00007998"/>
    </source>
</evidence>
<dbReference type="GO" id="GO:0009847">
    <property type="term" value="P:spore germination"/>
    <property type="evidence" value="ECO:0007669"/>
    <property type="project" value="InterPro"/>
</dbReference>
<evidence type="ECO:0000256" key="4">
    <source>
        <dbReference type="ARBA" id="ARBA00022544"/>
    </source>
</evidence>
<evidence type="ECO:0000256" key="8">
    <source>
        <dbReference type="SAM" id="Phobius"/>
    </source>
</evidence>
<evidence type="ECO:0000256" key="7">
    <source>
        <dbReference type="ARBA" id="ARBA00023136"/>
    </source>
</evidence>
<feature type="transmembrane region" description="Helical" evidence="8">
    <location>
        <begin position="112"/>
        <end position="131"/>
    </location>
</feature>
<dbReference type="RefSeq" id="WP_061142952.1">
    <property type="nucleotide sequence ID" value="NZ_LNNH01000028.1"/>
</dbReference>
<organism evidence="9 10">
    <name type="scientific">Peribacillus simplex</name>
    <dbReference type="NCBI Taxonomy" id="1478"/>
    <lineage>
        <taxon>Bacteria</taxon>
        <taxon>Bacillati</taxon>
        <taxon>Bacillota</taxon>
        <taxon>Bacilli</taxon>
        <taxon>Bacillales</taxon>
        <taxon>Bacillaceae</taxon>
        <taxon>Peribacillus</taxon>
    </lineage>
</organism>
<evidence type="ECO:0000256" key="3">
    <source>
        <dbReference type="ARBA" id="ARBA00022448"/>
    </source>
</evidence>
<feature type="transmembrane region" description="Helical" evidence="8">
    <location>
        <begin position="12"/>
        <end position="30"/>
    </location>
</feature>
<evidence type="ECO:0000313" key="10">
    <source>
        <dbReference type="Proteomes" id="UP000064189"/>
    </source>
</evidence>
<dbReference type="GO" id="GO:0016020">
    <property type="term" value="C:membrane"/>
    <property type="evidence" value="ECO:0007669"/>
    <property type="project" value="UniProtKB-SubCell"/>
</dbReference>
<feature type="transmembrane region" description="Helical" evidence="8">
    <location>
        <begin position="69"/>
        <end position="92"/>
    </location>
</feature>
<dbReference type="EMBL" id="LNNH01000028">
    <property type="protein sequence ID" value="KWW17405.1"/>
    <property type="molecule type" value="Genomic_DNA"/>
</dbReference>
<keyword evidence="6 8" id="KW-1133">Transmembrane helix</keyword>
<protein>
    <submittedName>
        <fullName evidence="9">Spore gernimation protein KB</fullName>
    </submittedName>
</protein>
<evidence type="ECO:0000256" key="5">
    <source>
        <dbReference type="ARBA" id="ARBA00022692"/>
    </source>
</evidence>
<feature type="transmembrane region" description="Helical" evidence="8">
    <location>
        <begin position="36"/>
        <end position="57"/>
    </location>
</feature>